<dbReference type="Gene3D" id="3.90.230.10">
    <property type="entry name" value="Creatinase/methionine aminopeptidase superfamily"/>
    <property type="match status" value="1"/>
</dbReference>
<dbReference type="VEuPathDB" id="MicrosporidiaDB:AEWQ_040520"/>
<dbReference type="VEuPathDB" id="MicrosporidiaDB:M970_040520"/>
<evidence type="ECO:0000259" key="8">
    <source>
        <dbReference type="Pfam" id="PF16188"/>
    </source>
</evidence>
<evidence type="ECO:0000259" key="7">
    <source>
        <dbReference type="Pfam" id="PF01321"/>
    </source>
</evidence>
<feature type="domain" description="Peptidase M24" evidence="6">
    <location>
        <begin position="322"/>
        <end position="518"/>
    </location>
</feature>
<keyword evidence="4" id="KW-0378">Hydrolase</keyword>
<protein>
    <submittedName>
        <fullName evidence="9">Aminopeptidase p-like protein</fullName>
    </submittedName>
</protein>
<dbReference type="EMBL" id="KC513606">
    <property type="protein sequence ID" value="AGE95219.1"/>
    <property type="molecule type" value="Genomic_DNA"/>
</dbReference>
<dbReference type="InterPro" id="IPR036005">
    <property type="entry name" value="Creatinase/aminopeptidase-like"/>
</dbReference>
<dbReference type="InterPro" id="IPR000994">
    <property type="entry name" value="Pept_M24"/>
</dbReference>
<dbReference type="SUPFAM" id="SSF55920">
    <property type="entry name" value="Creatinase/aminopeptidase"/>
    <property type="match status" value="1"/>
</dbReference>
<comment type="cofactor">
    <cofactor evidence="1">
        <name>Mn(2+)</name>
        <dbReference type="ChEBI" id="CHEBI:29035"/>
    </cofactor>
</comment>
<dbReference type="InterPro" id="IPR050422">
    <property type="entry name" value="X-Pro_aminopeptidase_P"/>
</dbReference>
<reference evidence="9" key="1">
    <citation type="journal article" date="2013" name="Eukaryot. Cell">
        <title>Extremely Reduced Levels of Heterozygosity in the Vertebrate Pathogen Encephalitozoon cuniculi.</title>
        <authorList>
            <person name="Selman M."/>
            <person name="Sak B."/>
            <person name="Kvac M."/>
            <person name="Farinelli L."/>
            <person name="Weiss L.M."/>
            <person name="Corradi N."/>
        </authorList>
    </citation>
    <scope>NUCLEOTIDE SEQUENCE</scope>
</reference>
<dbReference type="VEuPathDB" id="MicrosporidiaDB:ECU04_0600"/>
<dbReference type="InterPro" id="IPR033740">
    <property type="entry name" value="Pept_M24B"/>
</dbReference>
<dbReference type="Pfam" id="PF00557">
    <property type="entry name" value="Peptidase_M24"/>
    <property type="match status" value="1"/>
</dbReference>
<evidence type="ECO:0000256" key="4">
    <source>
        <dbReference type="ARBA" id="ARBA00022801"/>
    </source>
</evidence>
<dbReference type="GO" id="GO:0070006">
    <property type="term" value="F:metalloaminopeptidase activity"/>
    <property type="evidence" value="ECO:0007669"/>
    <property type="project" value="InterPro"/>
</dbReference>
<keyword evidence="3" id="KW-0479">Metal-binding</keyword>
<dbReference type="CDD" id="cd01085">
    <property type="entry name" value="APP"/>
    <property type="match status" value="1"/>
</dbReference>
<dbReference type="InterPro" id="IPR000587">
    <property type="entry name" value="Creatinase_N"/>
</dbReference>
<dbReference type="InterPro" id="IPR029149">
    <property type="entry name" value="Creatin/AminoP/Spt16_N"/>
</dbReference>
<organism evidence="9">
    <name type="scientific">Encephalitozoon cuniculi</name>
    <name type="common">Microsporidian parasite</name>
    <dbReference type="NCBI Taxonomy" id="6035"/>
    <lineage>
        <taxon>Eukaryota</taxon>
        <taxon>Fungi</taxon>
        <taxon>Fungi incertae sedis</taxon>
        <taxon>Microsporidia</taxon>
        <taxon>Unikaryonidae</taxon>
        <taxon>Encephalitozoon</taxon>
    </lineage>
</organism>
<dbReference type="InterPro" id="IPR032416">
    <property type="entry name" value="Peptidase_M24_C"/>
</dbReference>
<feature type="domain" description="Peptidase M24 C-terminal" evidence="8">
    <location>
        <begin position="523"/>
        <end position="584"/>
    </location>
</feature>
<dbReference type="SUPFAM" id="SSF53092">
    <property type="entry name" value="Creatinase/prolidase N-terminal domain"/>
    <property type="match status" value="1"/>
</dbReference>
<dbReference type="AlphaFoldDB" id="M1JIK2"/>
<comment type="similarity">
    <text evidence="2">Belongs to the peptidase M24B family.</text>
</comment>
<name>M1JIK2_ENCCN</name>
<dbReference type="Gene3D" id="3.40.350.10">
    <property type="entry name" value="Creatinase/prolidase N-terminal domain"/>
    <property type="match status" value="2"/>
</dbReference>
<dbReference type="GO" id="GO:0046872">
    <property type="term" value="F:metal ion binding"/>
    <property type="evidence" value="ECO:0007669"/>
    <property type="project" value="UniProtKB-KW"/>
</dbReference>
<evidence type="ECO:0000256" key="2">
    <source>
        <dbReference type="ARBA" id="ARBA00008766"/>
    </source>
</evidence>
<sequence length="586" mass="66407">MLELMKSHGVDAYLTFTSDDHLNEYRGEGDERVRFLTGFSGSNGIAVTCSHPVLYTDSRYYIQAGNQSKKYKLKKMEEDEGIDEYLEKVCKCRRVGICKRLIGAQKYESLEAKLGARGIALKPVDQDLVDLLWKDRPKRVFNKVYSIEGEKFCKYQMELAGLCKDPAYKDALRNGMAGNDVSVVGKTYKDKLKDIRSLLGPDQTLIVTELDTIAWMFNLRGSDIPYNPVFYSYAILSKDFAKLFTNEKDIRLDGVEICPYDDFERHAAMVGGGAVISGECNAYVKDLFKDAEYCSKIRHLQSQKAEIEIEGFRLSYVFDGMALVELFEWINLNLEKGISEKDVKEKLDEIKKRFSGYVQPSFESIVGGGPNGAIVHHKAGDRIMSRDELILIDSGSQYMFGTTDTTRTLHLGNPSDEERKNYTRVLKGHLRSMRMRFKSRMQSSVLDSLSRMDLWGEKLDYGHATGHGVGHFLCVHESPPSISYSNGLLSPGQVFSIEPGFYKEGEYGIRIENLVYLKDIGDKFYEIANLTLVPYHLGLVDTSMMSEEEIGYLDRINKEIRSALEPLMRGGLGYRYLIENTAPIGK</sequence>
<dbReference type="Pfam" id="PF16189">
    <property type="entry name" value="Creatinase_N_2"/>
    <property type="match status" value="1"/>
</dbReference>
<gene>
    <name evidence="9" type="ORF">ECU04_0600</name>
</gene>
<accession>M1JIK2</accession>
<keyword evidence="5" id="KW-0464">Manganese</keyword>
<dbReference type="Pfam" id="PF16188">
    <property type="entry name" value="Peptidase_M24_C"/>
    <property type="match status" value="1"/>
</dbReference>
<evidence type="ECO:0000256" key="3">
    <source>
        <dbReference type="ARBA" id="ARBA00022723"/>
    </source>
</evidence>
<evidence type="ECO:0000256" key="5">
    <source>
        <dbReference type="ARBA" id="ARBA00023211"/>
    </source>
</evidence>
<dbReference type="VEuPathDB" id="MicrosporidiaDB:AEWR_040520"/>
<keyword evidence="9" id="KW-0645">Protease</keyword>
<dbReference type="PANTHER" id="PTHR43763:SF6">
    <property type="entry name" value="XAA-PRO AMINOPEPTIDASE 1"/>
    <property type="match status" value="1"/>
</dbReference>
<proteinExistence type="inferred from homology"/>
<dbReference type="FunFam" id="3.90.230.10:FF:000007">
    <property type="entry name" value="Xaa-Pro aminopeptidase P"/>
    <property type="match status" value="1"/>
</dbReference>
<evidence type="ECO:0000259" key="6">
    <source>
        <dbReference type="Pfam" id="PF00557"/>
    </source>
</evidence>
<keyword evidence="9" id="KW-0031">Aminopeptidase</keyword>
<evidence type="ECO:0000256" key="1">
    <source>
        <dbReference type="ARBA" id="ARBA00001936"/>
    </source>
</evidence>
<dbReference type="PANTHER" id="PTHR43763">
    <property type="entry name" value="XAA-PRO AMINOPEPTIDASE 1"/>
    <property type="match status" value="1"/>
</dbReference>
<dbReference type="VEuPathDB" id="MicrosporidiaDB:AEWD_040530"/>
<dbReference type="GO" id="GO:0005737">
    <property type="term" value="C:cytoplasm"/>
    <property type="evidence" value="ECO:0007669"/>
    <property type="project" value="UniProtKB-ARBA"/>
</dbReference>
<feature type="domain" description="Creatinase N-terminal" evidence="7">
    <location>
        <begin position="3"/>
        <end position="126"/>
    </location>
</feature>
<dbReference type="Pfam" id="PF01321">
    <property type="entry name" value="Creatinase_N"/>
    <property type="match status" value="1"/>
</dbReference>
<evidence type="ECO:0000313" key="9">
    <source>
        <dbReference type="EMBL" id="AGE95219.1"/>
    </source>
</evidence>